<keyword evidence="1" id="KW-0812">Transmembrane</keyword>
<evidence type="ECO:0000256" key="1">
    <source>
        <dbReference type="SAM" id="Phobius"/>
    </source>
</evidence>
<evidence type="ECO:0000256" key="2">
    <source>
        <dbReference type="SAM" id="SignalP"/>
    </source>
</evidence>
<dbReference type="EMBL" id="JAIWYP010000004">
    <property type="protein sequence ID" value="KAH3837354.1"/>
    <property type="molecule type" value="Genomic_DNA"/>
</dbReference>
<evidence type="ECO:0000313" key="3">
    <source>
        <dbReference type="EMBL" id="KAH3837354.1"/>
    </source>
</evidence>
<feature type="transmembrane region" description="Helical" evidence="1">
    <location>
        <begin position="46"/>
        <end position="68"/>
    </location>
</feature>
<dbReference type="AlphaFoldDB" id="A0A9D4KD81"/>
<reference evidence="3" key="1">
    <citation type="journal article" date="2019" name="bioRxiv">
        <title>The Genome of the Zebra Mussel, Dreissena polymorpha: A Resource for Invasive Species Research.</title>
        <authorList>
            <person name="McCartney M.A."/>
            <person name="Auch B."/>
            <person name="Kono T."/>
            <person name="Mallez S."/>
            <person name="Zhang Y."/>
            <person name="Obille A."/>
            <person name="Becker A."/>
            <person name="Abrahante J.E."/>
            <person name="Garbe J."/>
            <person name="Badalamenti J.P."/>
            <person name="Herman A."/>
            <person name="Mangelson H."/>
            <person name="Liachko I."/>
            <person name="Sullivan S."/>
            <person name="Sone E.D."/>
            <person name="Koren S."/>
            <person name="Silverstein K.A.T."/>
            <person name="Beckman K.B."/>
            <person name="Gohl D.M."/>
        </authorList>
    </citation>
    <scope>NUCLEOTIDE SEQUENCE</scope>
    <source>
        <strain evidence="3">Duluth1</strain>
        <tissue evidence="3">Whole animal</tissue>
    </source>
</reference>
<proteinExistence type="predicted"/>
<feature type="chain" id="PRO_5038891048" evidence="2">
    <location>
        <begin position="17"/>
        <end position="97"/>
    </location>
</feature>
<keyword evidence="2" id="KW-0732">Signal</keyword>
<dbReference type="Proteomes" id="UP000828390">
    <property type="component" value="Unassembled WGS sequence"/>
</dbReference>
<keyword evidence="4" id="KW-1185">Reference proteome</keyword>
<sequence length="97" mass="10145">MVVGVVALVIVAAAVAEDAVRVVVAVVAVAVEVVDVARVSVEAMGVMISVVAISMVVAASVTCMDADLSYDDKDRRRSQCNHGSIKLNTVIKDKIVY</sequence>
<feature type="signal peptide" evidence="2">
    <location>
        <begin position="1"/>
        <end position="16"/>
    </location>
</feature>
<keyword evidence="1" id="KW-0472">Membrane</keyword>
<accession>A0A9D4KD81</accession>
<gene>
    <name evidence="3" type="ORF">DPMN_110740</name>
</gene>
<comment type="caution">
    <text evidence="3">The sequence shown here is derived from an EMBL/GenBank/DDBJ whole genome shotgun (WGS) entry which is preliminary data.</text>
</comment>
<organism evidence="3 4">
    <name type="scientific">Dreissena polymorpha</name>
    <name type="common">Zebra mussel</name>
    <name type="synonym">Mytilus polymorpha</name>
    <dbReference type="NCBI Taxonomy" id="45954"/>
    <lineage>
        <taxon>Eukaryota</taxon>
        <taxon>Metazoa</taxon>
        <taxon>Spiralia</taxon>
        <taxon>Lophotrochozoa</taxon>
        <taxon>Mollusca</taxon>
        <taxon>Bivalvia</taxon>
        <taxon>Autobranchia</taxon>
        <taxon>Heteroconchia</taxon>
        <taxon>Euheterodonta</taxon>
        <taxon>Imparidentia</taxon>
        <taxon>Neoheterodontei</taxon>
        <taxon>Myida</taxon>
        <taxon>Dreissenoidea</taxon>
        <taxon>Dreissenidae</taxon>
        <taxon>Dreissena</taxon>
    </lineage>
</organism>
<evidence type="ECO:0000313" key="4">
    <source>
        <dbReference type="Proteomes" id="UP000828390"/>
    </source>
</evidence>
<name>A0A9D4KD81_DREPO</name>
<protein>
    <submittedName>
        <fullName evidence="3">Uncharacterized protein</fullName>
    </submittedName>
</protein>
<keyword evidence="1" id="KW-1133">Transmembrane helix</keyword>
<reference evidence="3" key="2">
    <citation type="submission" date="2020-11" db="EMBL/GenBank/DDBJ databases">
        <authorList>
            <person name="McCartney M.A."/>
            <person name="Auch B."/>
            <person name="Kono T."/>
            <person name="Mallez S."/>
            <person name="Becker A."/>
            <person name="Gohl D.M."/>
            <person name="Silverstein K.A.T."/>
            <person name="Koren S."/>
            <person name="Bechman K.B."/>
            <person name="Herman A."/>
            <person name="Abrahante J.E."/>
            <person name="Garbe J."/>
        </authorList>
    </citation>
    <scope>NUCLEOTIDE SEQUENCE</scope>
    <source>
        <strain evidence="3">Duluth1</strain>
        <tissue evidence="3">Whole animal</tissue>
    </source>
</reference>